<dbReference type="RefSeq" id="WP_183200392.1">
    <property type="nucleotide sequence ID" value="NZ_JACIEK010000007.1"/>
</dbReference>
<name>A0A7W6H5C9_9HYPH</name>
<dbReference type="EMBL" id="JACIEK010000007">
    <property type="protein sequence ID" value="MBB3998859.1"/>
    <property type="molecule type" value="Genomic_DNA"/>
</dbReference>
<comment type="caution">
    <text evidence="1">The sequence shown here is derived from an EMBL/GenBank/DDBJ whole genome shotgun (WGS) entry which is preliminary data.</text>
</comment>
<proteinExistence type="predicted"/>
<protein>
    <recommendedName>
        <fullName evidence="3">Spore coat protein U domain-containing protein</fullName>
    </recommendedName>
</protein>
<keyword evidence="2" id="KW-1185">Reference proteome</keyword>
<accession>A0A7W6H5C9</accession>
<gene>
    <name evidence="1" type="ORF">GGR04_002714</name>
</gene>
<organism evidence="1 2">
    <name type="scientific">Aureimonas pseudogalii</name>
    <dbReference type="NCBI Taxonomy" id="1744844"/>
    <lineage>
        <taxon>Bacteria</taxon>
        <taxon>Pseudomonadati</taxon>
        <taxon>Pseudomonadota</taxon>
        <taxon>Alphaproteobacteria</taxon>
        <taxon>Hyphomicrobiales</taxon>
        <taxon>Aurantimonadaceae</taxon>
        <taxon>Aureimonas</taxon>
    </lineage>
</organism>
<evidence type="ECO:0000313" key="2">
    <source>
        <dbReference type="Proteomes" id="UP000542776"/>
    </source>
</evidence>
<dbReference type="AlphaFoldDB" id="A0A7W6H5C9"/>
<reference evidence="1 2" key="1">
    <citation type="submission" date="2020-08" db="EMBL/GenBank/DDBJ databases">
        <title>Genomic Encyclopedia of Type Strains, Phase IV (KMG-IV): sequencing the most valuable type-strain genomes for metagenomic binning, comparative biology and taxonomic classification.</title>
        <authorList>
            <person name="Goeker M."/>
        </authorList>
    </citation>
    <scope>NUCLEOTIDE SEQUENCE [LARGE SCALE GENOMIC DNA]</scope>
    <source>
        <strain evidence="1 2">DSM 102238</strain>
    </source>
</reference>
<evidence type="ECO:0000313" key="1">
    <source>
        <dbReference type="EMBL" id="MBB3998859.1"/>
    </source>
</evidence>
<dbReference type="Proteomes" id="UP000542776">
    <property type="component" value="Unassembled WGS sequence"/>
</dbReference>
<sequence length="167" mass="17475">MTAFPLRRACAAALGWWWLLTGPASALVDVRIGTCTIIVSAPGVLTASADLKTLSTVNPGGSPGRVQISTLINGSFPHATCSLVVQLNCFRVSVVQPSHFSVYPTTGNDAVAFTGIWRPQGGSSLLDVLSAIILNGNQSLDLHLTATKTSGTFAAGTYRAEQTVRCE</sequence>
<evidence type="ECO:0008006" key="3">
    <source>
        <dbReference type="Google" id="ProtNLM"/>
    </source>
</evidence>